<reference evidence="2" key="1">
    <citation type="submission" date="2014-07" db="EMBL/GenBank/DDBJ databases">
        <authorList>
            <person name="Hornung V.Bastian."/>
        </authorList>
    </citation>
    <scope>NUCLEOTIDE SEQUENCE</scope>
    <source>
        <strain evidence="2">PCE-S</strain>
    </source>
</reference>
<feature type="transmembrane region" description="Helical" evidence="1">
    <location>
        <begin position="47"/>
        <end position="72"/>
    </location>
</feature>
<proteinExistence type="predicted"/>
<feature type="transmembrane region" description="Helical" evidence="1">
    <location>
        <begin position="224"/>
        <end position="241"/>
    </location>
</feature>
<sequence length="359" mass="40166">MEPMLLSKIGANLIIMFSLSIIILSLKKAGLLEQLYKPLDKIINSKTVIMVWFMLATTLSAFTIDLTLAYILTPLAVLYAEYRDMNKVDILLATTWGNMVGSEWTYFGGGDDIIGWMLLSDYLGHPLDMLTWARLFWVPTFLALLCTLICLILLTKNQKIVIKTTEYPKITIRMYLVGTIGLIGLCSIFVNSSSWYITAVCALIAGLLVHIDKHMLLQMPYKGFYIWTMCILFGTTISSFIKNNVLFSIPQNAYSLLGIIVILVVVIVLTNIMTNTGLTTILLPLVIGSQFTDNIWLYVLVTKAIGMSYLSIFANSGLAVASSYGLSQKTMFGKGLFVVFSQLVVLTIYFYFMRGMIII</sequence>
<accession>A0A098B8G2</accession>
<feature type="transmembrane region" description="Helical" evidence="1">
    <location>
        <begin position="6"/>
        <end position="26"/>
    </location>
</feature>
<organism evidence="2">
    <name type="scientific">Desulfitobacterium hafniense</name>
    <name type="common">Desulfitobacterium frappieri</name>
    <dbReference type="NCBI Taxonomy" id="49338"/>
    <lineage>
        <taxon>Bacteria</taxon>
        <taxon>Bacillati</taxon>
        <taxon>Bacillota</taxon>
        <taxon>Clostridia</taxon>
        <taxon>Eubacteriales</taxon>
        <taxon>Desulfitobacteriaceae</taxon>
        <taxon>Desulfitobacterium</taxon>
    </lineage>
</organism>
<feature type="transmembrane region" description="Helical" evidence="1">
    <location>
        <begin position="196"/>
        <end position="212"/>
    </location>
</feature>
<feature type="transmembrane region" description="Helical" evidence="1">
    <location>
        <begin position="295"/>
        <end position="312"/>
    </location>
</feature>
<feature type="transmembrane region" description="Helical" evidence="1">
    <location>
        <begin position="332"/>
        <end position="352"/>
    </location>
</feature>
<protein>
    <submittedName>
        <fullName evidence="2">Na+/H+ antiporter NhaD-like permease</fullName>
    </submittedName>
</protein>
<keyword evidence="1" id="KW-0472">Membrane</keyword>
<keyword evidence="1" id="KW-0812">Transmembrane</keyword>
<name>A0A098B8G2_DESHA</name>
<keyword evidence="1" id="KW-1133">Transmembrane helix</keyword>
<evidence type="ECO:0000313" key="2">
    <source>
        <dbReference type="EMBL" id="CDX04141.1"/>
    </source>
</evidence>
<dbReference type="PATRIC" id="fig|49338.4.peg.4583"/>
<evidence type="ECO:0000256" key="1">
    <source>
        <dbReference type="SAM" id="Phobius"/>
    </source>
</evidence>
<feature type="transmembrane region" description="Helical" evidence="1">
    <location>
        <begin position="135"/>
        <end position="154"/>
    </location>
</feature>
<gene>
    <name evidence="2" type="ORF">DPCES_4255</name>
</gene>
<dbReference type="AlphaFoldDB" id="A0A098B8G2"/>
<dbReference type="RefSeq" id="WP_144676465.1">
    <property type="nucleotide sequence ID" value="NZ_LK996017.1"/>
</dbReference>
<feature type="transmembrane region" description="Helical" evidence="1">
    <location>
        <begin position="253"/>
        <end position="274"/>
    </location>
</feature>
<dbReference type="EMBL" id="LK996017">
    <property type="protein sequence ID" value="CDX04141.1"/>
    <property type="molecule type" value="Genomic_DNA"/>
</dbReference>